<evidence type="ECO:0000313" key="1">
    <source>
        <dbReference type="EMBL" id="MBE5037312.1"/>
    </source>
</evidence>
<gene>
    <name evidence="1" type="ORF">INF35_05920</name>
</gene>
<organism evidence="1 2">
    <name type="scientific">Gemmiger gallinarum</name>
    <dbReference type="NCBI Taxonomy" id="2779354"/>
    <lineage>
        <taxon>Bacteria</taxon>
        <taxon>Bacillati</taxon>
        <taxon>Bacillota</taxon>
        <taxon>Clostridia</taxon>
        <taxon>Eubacteriales</taxon>
        <taxon>Gemmiger</taxon>
    </lineage>
</organism>
<protein>
    <recommendedName>
        <fullName evidence="3">IrrE N-terminal-like domain-containing protein</fullName>
    </recommendedName>
</protein>
<accession>A0ABR9R2E9</accession>
<proteinExistence type="predicted"/>
<evidence type="ECO:0008006" key="3">
    <source>
        <dbReference type="Google" id="ProtNLM"/>
    </source>
</evidence>
<dbReference type="EMBL" id="JADCKC010000002">
    <property type="protein sequence ID" value="MBE5037312.1"/>
    <property type="molecule type" value="Genomic_DNA"/>
</dbReference>
<dbReference type="RefSeq" id="WP_193500605.1">
    <property type="nucleotide sequence ID" value="NZ_JADCKC010000002.1"/>
</dbReference>
<name>A0ABR9R2E9_9FIRM</name>
<reference evidence="1 2" key="1">
    <citation type="submission" date="2020-10" db="EMBL/GenBank/DDBJ databases">
        <title>ChiBAC.</title>
        <authorList>
            <person name="Zenner C."/>
            <person name="Hitch T.C.A."/>
            <person name="Clavel T."/>
        </authorList>
    </citation>
    <scope>NUCLEOTIDE SEQUENCE [LARGE SCALE GENOMIC DNA]</scope>
    <source>
        <strain evidence="1 2">DSM 109015</strain>
    </source>
</reference>
<comment type="caution">
    <text evidence="1">The sequence shown here is derived from an EMBL/GenBank/DDBJ whole genome shotgun (WGS) entry which is preliminary data.</text>
</comment>
<keyword evidence="2" id="KW-1185">Reference proteome</keyword>
<sequence length="68" mass="8122">MGEVFVRLRDMPIKINGMTIMDEDGNYNVYINSRLDCDNQRKAYEHELEHIHRDDFYNSLSIQEAEDL</sequence>
<evidence type="ECO:0000313" key="2">
    <source>
        <dbReference type="Proteomes" id="UP000768567"/>
    </source>
</evidence>
<dbReference type="Proteomes" id="UP000768567">
    <property type="component" value="Unassembled WGS sequence"/>
</dbReference>